<keyword evidence="2" id="KW-1185">Reference proteome</keyword>
<dbReference type="AlphaFoldDB" id="A0A810N1S9"/>
<name>A0A810N1S9_9ACTN</name>
<gene>
    <name evidence="1" type="ORF">Prubr_26690</name>
</gene>
<evidence type="ECO:0000313" key="1">
    <source>
        <dbReference type="EMBL" id="BCJ65648.1"/>
    </source>
</evidence>
<proteinExistence type="predicted"/>
<protein>
    <submittedName>
        <fullName evidence="1">Uncharacterized protein</fullName>
    </submittedName>
</protein>
<dbReference type="KEGG" id="pry:Prubr_26690"/>
<organism evidence="1 2">
    <name type="scientific">Polymorphospora rubra</name>
    <dbReference type="NCBI Taxonomy" id="338584"/>
    <lineage>
        <taxon>Bacteria</taxon>
        <taxon>Bacillati</taxon>
        <taxon>Actinomycetota</taxon>
        <taxon>Actinomycetes</taxon>
        <taxon>Micromonosporales</taxon>
        <taxon>Micromonosporaceae</taxon>
        <taxon>Polymorphospora</taxon>
    </lineage>
</organism>
<dbReference type="EMBL" id="AP023359">
    <property type="protein sequence ID" value="BCJ65648.1"/>
    <property type="molecule type" value="Genomic_DNA"/>
</dbReference>
<accession>A0A810N1S9</accession>
<evidence type="ECO:0000313" key="2">
    <source>
        <dbReference type="Proteomes" id="UP000680866"/>
    </source>
</evidence>
<sequence>MNPQAAGCRCPRPWRRLFTVIADDRYDVVPTLALTPTSALYRAWCSDCGTEYPWPFRVEQPSALAA</sequence>
<dbReference type="RefSeq" id="WP_212825233.1">
    <property type="nucleotide sequence ID" value="NZ_AP023359.1"/>
</dbReference>
<dbReference type="Proteomes" id="UP000680866">
    <property type="component" value="Chromosome"/>
</dbReference>
<reference evidence="1" key="1">
    <citation type="submission" date="2020-08" db="EMBL/GenBank/DDBJ databases">
        <title>Whole genome shotgun sequence of Polymorphospora rubra NBRC 101157.</title>
        <authorList>
            <person name="Komaki H."/>
            <person name="Tamura T."/>
        </authorList>
    </citation>
    <scope>NUCLEOTIDE SEQUENCE</scope>
    <source>
        <strain evidence="1">NBRC 101157</strain>
    </source>
</reference>